<gene>
    <name evidence="1" type="ORF">SAMN05421740_104376</name>
</gene>
<protein>
    <submittedName>
        <fullName evidence="1">Uncharacterized protein</fullName>
    </submittedName>
</protein>
<evidence type="ECO:0000313" key="1">
    <source>
        <dbReference type="EMBL" id="SEL35157.1"/>
    </source>
</evidence>
<reference evidence="2" key="1">
    <citation type="submission" date="2016-10" db="EMBL/GenBank/DDBJ databases">
        <authorList>
            <person name="Varghese N."/>
            <person name="Submissions S."/>
        </authorList>
    </citation>
    <scope>NUCLEOTIDE SEQUENCE [LARGE SCALE GENOMIC DNA]</scope>
    <source>
        <strain evidence="2">Jip14</strain>
    </source>
</reference>
<accession>A0A1H7PJC5</accession>
<evidence type="ECO:0000313" key="2">
    <source>
        <dbReference type="Proteomes" id="UP000198916"/>
    </source>
</evidence>
<dbReference type="EMBL" id="FNZR01000004">
    <property type="protein sequence ID" value="SEL35157.1"/>
    <property type="molecule type" value="Genomic_DNA"/>
</dbReference>
<organism evidence="1 2">
    <name type="scientific">Parapedobacter koreensis</name>
    <dbReference type="NCBI Taxonomy" id="332977"/>
    <lineage>
        <taxon>Bacteria</taxon>
        <taxon>Pseudomonadati</taxon>
        <taxon>Bacteroidota</taxon>
        <taxon>Sphingobacteriia</taxon>
        <taxon>Sphingobacteriales</taxon>
        <taxon>Sphingobacteriaceae</taxon>
        <taxon>Parapedobacter</taxon>
    </lineage>
</organism>
<proteinExistence type="predicted"/>
<name>A0A1H7PJC5_9SPHI</name>
<dbReference type="Proteomes" id="UP000198916">
    <property type="component" value="Unassembled WGS sequence"/>
</dbReference>
<sequence length="140" mass="16227">MTAAIYINGVDLRMIIEKIEAEQLARKGLHIRNGCYEGISSFIAFDNQNHFLCKTLDDYIYSNQRYTLYDYKYSGIPGDHSLTCKIAIGPKEVIWYDFKNFSKVISFELNYGELEFHFCVDQYFDAINAVRNNTAGNIYS</sequence>
<dbReference type="AlphaFoldDB" id="A0A1H7PJC5"/>
<keyword evidence="2" id="KW-1185">Reference proteome</keyword>